<evidence type="ECO:0000256" key="3">
    <source>
        <dbReference type="ARBA" id="ARBA00022801"/>
    </source>
</evidence>
<feature type="active site" description="Charge relay system" evidence="5">
    <location>
        <position position="210"/>
    </location>
</feature>
<dbReference type="InterPro" id="IPR023827">
    <property type="entry name" value="Peptidase_S8_Asp-AS"/>
</dbReference>
<accession>A0ABT2TKJ7</accession>
<comment type="similarity">
    <text evidence="1 5 6">Belongs to the peptidase S8 family.</text>
</comment>
<dbReference type="InterPro" id="IPR050131">
    <property type="entry name" value="Peptidase_S8_subtilisin-like"/>
</dbReference>
<feature type="region of interest" description="Disordered" evidence="7">
    <location>
        <begin position="1040"/>
        <end position="1099"/>
    </location>
</feature>
<name>A0ABT2TKJ7_9FIRM</name>
<keyword evidence="2 5" id="KW-0645">Protease</keyword>
<dbReference type="InterPro" id="IPR036852">
    <property type="entry name" value="Peptidase_S8/S53_dom_sf"/>
</dbReference>
<feature type="transmembrane region" description="Helical" evidence="8">
    <location>
        <begin position="1118"/>
        <end position="1136"/>
    </location>
</feature>
<keyword evidence="8" id="KW-1133">Transmembrane helix</keyword>
<evidence type="ECO:0000313" key="11">
    <source>
        <dbReference type="EMBL" id="MCU6762740.1"/>
    </source>
</evidence>
<dbReference type="SUPFAM" id="SSF52743">
    <property type="entry name" value="Subtilisin-like"/>
    <property type="match status" value="1"/>
</dbReference>
<dbReference type="InterPro" id="IPR000209">
    <property type="entry name" value="Peptidase_S8/S53_dom"/>
</dbReference>
<dbReference type="PROSITE" id="PS51892">
    <property type="entry name" value="SUBTILASE"/>
    <property type="match status" value="1"/>
</dbReference>
<evidence type="ECO:0000256" key="5">
    <source>
        <dbReference type="PROSITE-ProRule" id="PRU01240"/>
    </source>
</evidence>
<feature type="domain" description="Peptidase S8/S53" evidence="10">
    <location>
        <begin position="594"/>
        <end position="635"/>
    </location>
</feature>
<keyword evidence="8" id="KW-0472">Membrane</keyword>
<evidence type="ECO:0000256" key="2">
    <source>
        <dbReference type="ARBA" id="ARBA00022670"/>
    </source>
</evidence>
<evidence type="ECO:0000259" key="10">
    <source>
        <dbReference type="Pfam" id="PF00082"/>
    </source>
</evidence>
<protein>
    <submittedName>
        <fullName evidence="11">S8 family serine peptidase</fullName>
    </submittedName>
</protein>
<evidence type="ECO:0000256" key="1">
    <source>
        <dbReference type="ARBA" id="ARBA00011073"/>
    </source>
</evidence>
<keyword evidence="8" id="KW-0812">Transmembrane</keyword>
<dbReference type="InterPro" id="IPR015500">
    <property type="entry name" value="Peptidase_S8_subtilisin-rel"/>
</dbReference>
<reference evidence="11 12" key="1">
    <citation type="journal article" date="2021" name="ISME Commun">
        <title>Automated analysis of genomic sequences facilitates high-throughput and comprehensive description of bacteria.</title>
        <authorList>
            <person name="Hitch T.C.A."/>
        </authorList>
    </citation>
    <scope>NUCLEOTIDE SEQUENCE [LARGE SCALE GENOMIC DNA]</scope>
    <source>
        <strain evidence="11 12">Sanger_109</strain>
    </source>
</reference>
<dbReference type="PANTHER" id="PTHR43806">
    <property type="entry name" value="PEPTIDASE S8"/>
    <property type="match status" value="1"/>
</dbReference>
<comment type="caution">
    <text evidence="11">The sequence shown here is derived from an EMBL/GenBank/DDBJ whole genome shotgun (WGS) entry which is preliminary data.</text>
</comment>
<evidence type="ECO:0000256" key="7">
    <source>
        <dbReference type="SAM" id="MobiDB-lite"/>
    </source>
</evidence>
<keyword evidence="12" id="KW-1185">Reference proteome</keyword>
<sequence>MKKFFSVFLICLLIIGSLPLTAFGAQGKTSKGKPTANDYQPGEVIVCMTAEQAKSRQSGLLANAKVLMELPASTESQGTSTRSLSKSSAGTSQVLALVTDKNRSTEDLIEELSDDPRVIFAEPNYKITPFTDEPAMLFTKDGNITTADTKNSSDTLSRDTSSSLPDMTDYQWAYNNTGEYFGSQKGFDMNIPGWNQPSGENKDIVIAVLDTGVDDTNPDLKNKMWNRGNLDLPGGEHGISFADWNALEDTSDPDGHGTHCAGIIGAQWGNGGTSGASEHAKIMALRFGSDLESIILCYAYMEEAINQGVNLKAVNCSFTTAGTSQSLNLAVEILGKLGAVSVYGSANSAADNDKTHILSSTFVSNPYAVVVNASNSYGKLASYSCYGIRTTDIVAPGTQILSTGPEFQSSYYPEFTNDNLFYEGFENGDGSLAFYTTSAPKNGKRCGEIVSEKPYNGTYSLKLKGSKELTTIYSEPMDLTALDGFNPDAEYRFSLSAAGGGDQGSAGLSISVKLTNGEFTSLSGPVSMDGGFESNTQAEQILPENTDYKHFQFRLDYAPVTLDFSDGFAKAELTDGYIYIDNIGIGEGVLPFFYSNGTSMATPAITGAIAVLAERYPNDSPAKRAARVIGSAAKNEEFKDICVSDGAVDLSKSANPNPVVNSADIKEDSVVIDGYFFGNQPQVTIDGKNVTIYSSESTPEGGSRLTVSKPQGLSGLCRVSVTSASGEGHQAFDFGQAADASYFEHTLPLPEDTSFYDAENYQIVPYGEYLYFFPTLSLTYNPVDQIWRFHPDTQTWDQIKLPESLMFYSSSAAVWQDTLYIHDLIYMGIFTYNGSSWDMLPDPDAKFPITGGSLVNASDSLLLMGGLSSDSSTNSWQHNHTIYSVDPKTASLKAVGTSSRDAKFPYISANDETLLVTGGLSQSNQNGMLPGAELLTLQNGTYVEKKLDLDSITERSISGFASAPVKGGYLMIGSESKDGTTDTYFVSKDGSISLYDKRVSNLALSSPSAAAYNGQVYVLAHTNTGDHSYIFKSTSAQTLDMELNPNPETPVEPEDPEKPEQPGDTQDPGQNNDPETPGDTQKPQNPDQSDTNSDQTISDRETLADANVKTGVSDSRNILFSVLGLSGAGILTVVLLQKRRTYRR</sequence>
<keyword evidence="3 5" id="KW-0378">Hydrolase</keyword>
<dbReference type="SUPFAM" id="SSF117281">
    <property type="entry name" value="Kelch motif"/>
    <property type="match status" value="1"/>
</dbReference>
<dbReference type="PROSITE" id="PS00136">
    <property type="entry name" value="SUBTILASE_ASP"/>
    <property type="match status" value="1"/>
</dbReference>
<evidence type="ECO:0000256" key="4">
    <source>
        <dbReference type="ARBA" id="ARBA00022825"/>
    </source>
</evidence>
<feature type="signal peptide" evidence="9">
    <location>
        <begin position="1"/>
        <end position="24"/>
    </location>
</feature>
<keyword evidence="4 5" id="KW-0720">Serine protease</keyword>
<feature type="compositionally biased region" description="Polar residues" evidence="7">
    <location>
        <begin position="1063"/>
        <end position="1096"/>
    </location>
</feature>
<feature type="active site" description="Charge relay system" evidence="5">
    <location>
        <position position="599"/>
    </location>
</feature>
<feature type="domain" description="Peptidase S8/S53" evidence="10">
    <location>
        <begin position="202"/>
        <end position="406"/>
    </location>
</feature>
<keyword evidence="9" id="KW-0732">Signal</keyword>
<dbReference type="InterPro" id="IPR015915">
    <property type="entry name" value="Kelch-typ_b-propeller"/>
</dbReference>
<dbReference type="EMBL" id="JAOQJQ010000004">
    <property type="protein sequence ID" value="MCU6762740.1"/>
    <property type="molecule type" value="Genomic_DNA"/>
</dbReference>
<evidence type="ECO:0000256" key="9">
    <source>
        <dbReference type="SAM" id="SignalP"/>
    </source>
</evidence>
<feature type="chain" id="PRO_5045131440" evidence="9">
    <location>
        <begin position="25"/>
        <end position="1144"/>
    </location>
</feature>
<dbReference type="Gene3D" id="2.120.10.80">
    <property type="entry name" value="Kelch-type beta propeller"/>
    <property type="match status" value="1"/>
</dbReference>
<dbReference type="PROSITE" id="PS00138">
    <property type="entry name" value="SUBTILASE_SER"/>
    <property type="match status" value="1"/>
</dbReference>
<dbReference type="InterPro" id="IPR022398">
    <property type="entry name" value="Peptidase_S8_His-AS"/>
</dbReference>
<dbReference type="InterPro" id="IPR023828">
    <property type="entry name" value="Peptidase_S8_Ser-AS"/>
</dbReference>
<proteinExistence type="inferred from homology"/>
<dbReference type="PANTHER" id="PTHR43806:SF11">
    <property type="entry name" value="CEREVISIN-RELATED"/>
    <property type="match status" value="1"/>
</dbReference>
<feature type="active site" description="Charge relay system" evidence="5">
    <location>
        <position position="256"/>
    </location>
</feature>
<dbReference type="PRINTS" id="PR00723">
    <property type="entry name" value="SUBTILISIN"/>
</dbReference>
<dbReference type="PROSITE" id="PS00137">
    <property type="entry name" value="SUBTILASE_HIS"/>
    <property type="match status" value="1"/>
</dbReference>
<dbReference type="RefSeq" id="WP_158425447.1">
    <property type="nucleotide sequence ID" value="NZ_JAOQJQ010000004.1"/>
</dbReference>
<evidence type="ECO:0000256" key="6">
    <source>
        <dbReference type="RuleBase" id="RU003355"/>
    </source>
</evidence>
<dbReference type="Gene3D" id="3.40.50.200">
    <property type="entry name" value="Peptidase S8/S53 domain"/>
    <property type="match status" value="2"/>
</dbReference>
<gene>
    <name evidence="11" type="ORF">OCV88_10380</name>
</gene>
<evidence type="ECO:0000313" key="12">
    <source>
        <dbReference type="Proteomes" id="UP001652442"/>
    </source>
</evidence>
<organism evidence="11 12">
    <name type="scientific">Brotonthovivens ammoniilytica</name>
    <dbReference type="NCBI Taxonomy" id="2981725"/>
    <lineage>
        <taxon>Bacteria</taxon>
        <taxon>Bacillati</taxon>
        <taxon>Bacillota</taxon>
        <taxon>Clostridia</taxon>
        <taxon>Lachnospirales</taxon>
        <taxon>Lachnospiraceae</taxon>
        <taxon>Brotonthovivens</taxon>
    </lineage>
</organism>
<evidence type="ECO:0000256" key="8">
    <source>
        <dbReference type="SAM" id="Phobius"/>
    </source>
</evidence>
<dbReference type="Proteomes" id="UP001652442">
    <property type="component" value="Unassembled WGS sequence"/>
</dbReference>
<dbReference type="Pfam" id="PF00082">
    <property type="entry name" value="Peptidase_S8"/>
    <property type="match status" value="2"/>
</dbReference>